<dbReference type="GO" id="GO:0000395">
    <property type="term" value="P:mRNA 5'-splice site recognition"/>
    <property type="evidence" value="ECO:0007669"/>
    <property type="project" value="TreeGrafter"/>
</dbReference>
<dbReference type="Ensembl" id="ENSZALT00000023441.1">
    <property type="protein sequence ID" value="ENSZALP00000017612.1"/>
    <property type="gene ID" value="ENSZALG00000014219.1"/>
</dbReference>
<dbReference type="PANTHER" id="PTHR17204">
    <property type="entry name" value="PRE-MRNA PROCESSING PROTEIN PRP39-RELATED"/>
    <property type="match status" value="1"/>
</dbReference>
<dbReference type="Proteomes" id="UP000694413">
    <property type="component" value="Unassembled WGS sequence"/>
</dbReference>
<dbReference type="Pfam" id="PF23240">
    <property type="entry name" value="HAT_PRP39_N"/>
    <property type="match status" value="1"/>
</dbReference>
<evidence type="ECO:0000256" key="5">
    <source>
        <dbReference type="ARBA" id="ARBA00023242"/>
    </source>
</evidence>
<dbReference type="AlphaFoldDB" id="A0A8D2N4W3"/>
<keyword evidence="5" id="KW-0539">Nucleus</keyword>
<evidence type="ECO:0000256" key="2">
    <source>
        <dbReference type="ARBA" id="ARBA00022664"/>
    </source>
</evidence>
<name>A0A8D2N4W3_ZONAL</name>
<evidence type="ECO:0000256" key="4">
    <source>
        <dbReference type="ARBA" id="ARBA00023187"/>
    </source>
</evidence>
<dbReference type="GO" id="GO:0005685">
    <property type="term" value="C:U1 snRNP"/>
    <property type="evidence" value="ECO:0007669"/>
    <property type="project" value="TreeGrafter"/>
</dbReference>
<proteinExistence type="inferred from homology"/>
<keyword evidence="9" id="KW-1185">Reference proteome</keyword>
<accession>A0A8D2N4W3</accession>
<comment type="similarity">
    <text evidence="6">Belongs to the PRP39 family.</text>
</comment>
<keyword evidence="3" id="KW-0677">Repeat</keyword>
<dbReference type="GO" id="GO:0071004">
    <property type="term" value="C:U2-type prespliceosome"/>
    <property type="evidence" value="ECO:0007669"/>
    <property type="project" value="TreeGrafter"/>
</dbReference>
<feature type="region of interest" description="Disordered" evidence="7">
    <location>
        <begin position="79"/>
        <end position="111"/>
    </location>
</feature>
<evidence type="ECO:0000256" key="3">
    <source>
        <dbReference type="ARBA" id="ARBA00022737"/>
    </source>
</evidence>
<dbReference type="GO" id="GO:0000243">
    <property type="term" value="C:commitment complex"/>
    <property type="evidence" value="ECO:0007669"/>
    <property type="project" value="TreeGrafter"/>
</dbReference>
<evidence type="ECO:0000256" key="7">
    <source>
        <dbReference type="SAM" id="MobiDB-lite"/>
    </source>
</evidence>
<keyword evidence="4" id="KW-0508">mRNA splicing</keyword>
<feature type="compositionally biased region" description="Polar residues" evidence="7">
    <location>
        <begin position="79"/>
        <end position="90"/>
    </location>
</feature>
<sequence>MQGCLEHVGTLSWGSEPSCAPGALKGAVPPGSSGCGAMENAESTEEEQPTVGNASAEPEAGSAAEEQHMDFSTEIMSVTEMEQSPDSSPDLNEDNTQESEIPNIESLQTTDIEADFPPDFDKFWKVVEDNPQDFTGWVYLLQYVEQENHLPAARKAFDRFFSHYPYCYGYWKKYADLEKRHDNVKQSDEPAHTTWSECRDRCALKIKTLHVEIRTLPCSIQPPPEWSIAEGFRQFLLVLIFGYII</sequence>
<evidence type="ECO:0000313" key="8">
    <source>
        <dbReference type="Ensembl" id="ENSZALP00000017612.1"/>
    </source>
</evidence>
<feature type="region of interest" description="Disordered" evidence="7">
    <location>
        <begin position="24"/>
        <end position="65"/>
    </location>
</feature>
<dbReference type="SMART" id="SM00386">
    <property type="entry name" value="HAT"/>
    <property type="match status" value="1"/>
</dbReference>
<keyword evidence="2" id="KW-0507">mRNA processing</keyword>
<evidence type="ECO:0000313" key="9">
    <source>
        <dbReference type="Proteomes" id="UP000694413"/>
    </source>
</evidence>
<reference evidence="8" key="1">
    <citation type="submission" date="2025-08" db="UniProtKB">
        <authorList>
            <consortium name="Ensembl"/>
        </authorList>
    </citation>
    <scope>IDENTIFICATION</scope>
</reference>
<reference evidence="8" key="2">
    <citation type="submission" date="2025-09" db="UniProtKB">
        <authorList>
            <consortium name="Ensembl"/>
        </authorList>
    </citation>
    <scope>IDENTIFICATION</scope>
</reference>
<dbReference type="Gene3D" id="1.25.40.10">
    <property type="entry name" value="Tetratricopeptide repeat domain"/>
    <property type="match status" value="1"/>
</dbReference>
<evidence type="ECO:0000256" key="6">
    <source>
        <dbReference type="ARBA" id="ARBA00038019"/>
    </source>
</evidence>
<dbReference type="InterPro" id="IPR003107">
    <property type="entry name" value="HAT"/>
</dbReference>
<dbReference type="SUPFAM" id="SSF48452">
    <property type="entry name" value="TPR-like"/>
    <property type="match status" value="1"/>
</dbReference>
<evidence type="ECO:0000256" key="1">
    <source>
        <dbReference type="ARBA" id="ARBA00004123"/>
    </source>
</evidence>
<dbReference type="GO" id="GO:0030627">
    <property type="term" value="F:pre-mRNA 5'-splice site binding"/>
    <property type="evidence" value="ECO:0007669"/>
    <property type="project" value="TreeGrafter"/>
</dbReference>
<organism evidence="8 9">
    <name type="scientific">Zonotrichia albicollis</name>
    <name type="common">White-throated sparrow</name>
    <name type="synonym">Fringilla albicollis</name>
    <dbReference type="NCBI Taxonomy" id="44394"/>
    <lineage>
        <taxon>Eukaryota</taxon>
        <taxon>Metazoa</taxon>
        <taxon>Chordata</taxon>
        <taxon>Craniata</taxon>
        <taxon>Vertebrata</taxon>
        <taxon>Euteleostomi</taxon>
        <taxon>Archelosauria</taxon>
        <taxon>Archosauria</taxon>
        <taxon>Dinosauria</taxon>
        <taxon>Saurischia</taxon>
        <taxon>Theropoda</taxon>
        <taxon>Coelurosauria</taxon>
        <taxon>Aves</taxon>
        <taxon>Neognathae</taxon>
        <taxon>Neoaves</taxon>
        <taxon>Telluraves</taxon>
        <taxon>Australaves</taxon>
        <taxon>Passeriformes</taxon>
        <taxon>Passerellidae</taxon>
        <taxon>Zonotrichia</taxon>
    </lineage>
</organism>
<protein>
    <recommendedName>
        <fullName evidence="10">Pre-mRNA processing factor 39</fullName>
    </recommendedName>
</protein>
<feature type="compositionally biased region" description="Low complexity" evidence="7">
    <location>
        <begin position="54"/>
        <end position="64"/>
    </location>
</feature>
<comment type="subcellular location">
    <subcellularLocation>
        <location evidence="1">Nucleus</location>
    </subcellularLocation>
</comment>
<evidence type="ECO:0008006" key="10">
    <source>
        <dbReference type="Google" id="ProtNLM"/>
    </source>
</evidence>
<dbReference type="PANTHER" id="PTHR17204:SF5">
    <property type="entry name" value="PRE-MRNA-PROCESSING FACTOR 39"/>
    <property type="match status" value="1"/>
</dbReference>
<dbReference type="InterPro" id="IPR011990">
    <property type="entry name" value="TPR-like_helical_dom_sf"/>
</dbReference>